<evidence type="ECO:0000313" key="3">
    <source>
        <dbReference type="EMBL" id="CAB4657557.1"/>
    </source>
</evidence>
<evidence type="ECO:0000256" key="1">
    <source>
        <dbReference type="SAM" id="MobiDB-lite"/>
    </source>
</evidence>
<dbReference type="SUPFAM" id="SSF54427">
    <property type="entry name" value="NTF2-like"/>
    <property type="match status" value="1"/>
</dbReference>
<dbReference type="EMBL" id="CAEZWM010000082">
    <property type="protein sequence ID" value="CAB4657557.1"/>
    <property type="molecule type" value="Genomic_DNA"/>
</dbReference>
<feature type="domain" description="SnoaL-like" evidence="2">
    <location>
        <begin position="25"/>
        <end position="151"/>
    </location>
</feature>
<dbReference type="Pfam" id="PF13577">
    <property type="entry name" value="SnoaL_4"/>
    <property type="match status" value="1"/>
</dbReference>
<accession>A0A6J6L6A9</accession>
<protein>
    <submittedName>
        <fullName evidence="3">Unannotated protein</fullName>
    </submittedName>
</protein>
<name>A0A6J6L6A9_9ZZZZ</name>
<reference evidence="3" key="1">
    <citation type="submission" date="2020-05" db="EMBL/GenBank/DDBJ databases">
        <authorList>
            <person name="Chiriac C."/>
            <person name="Salcher M."/>
            <person name="Ghai R."/>
            <person name="Kavagutti S V."/>
        </authorList>
    </citation>
    <scope>NUCLEOTIDE SEQUENCE</scope>
</reference>
<dbReference type="InterPro" id="IPR032710">
    <property type="entry name" value="NTF2-like_dom_sf"/>
</dbReference>
<evidence type="ECO:0000259" key="2">
    <source>
        <dbReference type="Pfam" id="PF13577"/>
    </source>
</evidence>
<dbReference type="AlphaFoldDB" id="A0A6J6L6A9"/>
<dbReference type="InterPro" id="IPR037401">
    <property type="entry name" value="SnoaL-like"/>
</dbReference>
<organism evidence="3">
    <name type="scientific">freshwater metagenome</name>
    <dbReference type="NCBI Taxonomy" id="449393"/>
    <lineage>
        <taxon>unclassified sequences</taxon>
        <taxon>metagenomes</taxon>
        <taxon>ecological metagenomes</taxon>
    </lineage>
</organism>
<proteinExistence type="predicted"/>
<feature type="compositionally biased region" description="Polar residues" evidence="1">
    <location>
        <begin position="1"/>
        <end position="17"/>
    </location>
</feature>
<gene>
    <name evidence="3" type="ORF">UFOPK2242_00769</name>
</gene>
<feature type="region of interest" description="Disordered" evidence="1">
    <location>
        <begin position="1"/>
        <end position="24"/>
    </location>
</feature>
<dbReference type="Gene3D" id="3.10.450.50">
    <property type="match status" value="1"/>
</dbReference>
<dbReference type="CDD" id="cd00531">
    <property type="entry name" value="NTF2_like"/>
    <property type="match status" value="1"/>
</dbReference>
<sequence>MSNSPEISTEASTNEQLPTRPGTWESHHAITGLMYRYTERIDAGDFEGLGAIFADAAITADGTDIEVRGAEAVADYYRSMNVVHADGTLRTRHMAVNVITDIDEDAGTATARSGFVVLQQTPALPLQPIVTGRYRDRFTRVDGVWQFTQRHMMVDHVGDVSEHLSFDLAAFIEGAS</sequence>